<name>A0ABR1IJH6_9AGAR</name>
<accession>A0ABR1IJH6</accession>
<organism evidence="2 3">
    <name type="scientific">Marasmiellus scandens</name>
    <dbReference type="NCBI Taxonomy" id="2682957"/>
    <lineage>
        <taxon>Eukaryota</taxon>
        <taxon>Fungi</taxon>
        <taxon>Dikarya</taxon>
        <taxon>Basidiomycota</taxon>
        <taxon>Agaricomycotina</taxon>
        <taxon>Agaricomycetes</taxon>
        <taxon>Agaricomycetidae</taxon>
        <taxon>Agaricales</taxon>
        <taxon>Marasmiineae</taxon>
        <taxon>Omphalotaceae</taxon>
        <taxon>Marasmiellus</taxon>
    </lineage>
</organism>
<evidence type="ECO:0000313" key="3">
    <source>
        <dbReference type="Proteomes" id="UP001498398"/>
    </source>
</evidence>
<protein>
    <submittedName>
        <fullName evidence="2">Uncharacterized protein</fullName>
    </submittedName>
</protein>
<feature type="region of interest" description="Disordered" evidence="1">
    <location>
        <begin position="304"/>
        <end position="326"/>
    </location>
</feature>
<feature type="compositionally biased region" description="Basic and acidic residues" evidence="1">
    <location>
        <begin position="29"/>
        <end position="39"/>
    </location>
</feature>
<proteinExistence type="predicted"/>
<dbReference type="Proteomes" id="UP001498398">
    <property type="component" value="Unassembled WGS sequence"/>
</dbReference>
<feature type="compositionally biased region" description="Low complexity" evidence="1">
    <location>
        <begin position="254"/>
        <end position="265"/>
    </location>
</feature>
<feature type="compositionally biased region" description="Basic and acidic residues" evidence="1">
    <location>
        <begin position="49"/>
        <end position="60"/>
    </location>
</feature>
<feature type="compositionally biased region" description="Basic and acidic residues" evidence="1">
    <location>
        <begin position="73"/>
        <end position="91"/>
    </location>
</feature>
<gene>
    <name evidence="2" type="ORF">VKT23_020185</name>
</gene>
<feature type="compositionally biased region" description="Acidic residues" evidence="1">
    <location>
        <begin position="130"/>
        <end position="140"/>
    </location>
</feature>
<feature type="region of interest" description="Disordered" evidence="1">
    <location>
        <begin position="229"/>
        <end position="284"/>
    </location>
</feature>
<keyword evidence="3" id="KW-1185">Reference proteome</keyword>
<evidence type="ECO:0000313" key="2">
    <source>
        <dbReference type="EMBL" id="KAK7434416.1"/>
    </source>
</evidence>
<evidence type="ECO:0000256" key="1">
    <source>
        <dbReference type="SAM" id="MobiDB-lite"/>
    </source>
</evidence>
<sequence>MRYEEQVGEETVVGAEEEDVIRAAYKKSREWERYTRSRSPEVVPPPKWVMDKEREREDLKTPLPASPGRPRKRSCDEVDDAKRGASEERRSPGTPPKRIRRESPLPLTRAAKGVASLLPTSPSRKRSSEELEDEVADGDADAAYVLEQRKDLVDGGGGSPERRFKRFKTHSEEEDGDVVSPPRSLTGESTGERWESVSSEEQGAVGVRILKKSNGEPEFLARMNKEVFSRSAEATPRPKALVPSAISFPPPSPTSSHSASSSYTPHPDHRELHIPTPIPESISTSISNTAGASLASSIPTELTSAVDTGPTMNNGSTRPTFASTPMPAAPPSSYEIYIYITFRMPDLFL</sequence>
<dbReference type="EMBL" id="JBANRG010000124">
    <property type="protein sequence ID" value="KAK7434416.1"/>
    <property type="molecule type" value="Genomic_DNA"/>
</dbReference>
<feature type="region of interest" description="Disordered" evidence="1">
    <location>
        <begin position="29"/>
        <end position="202"/>
    </location>
</feature>
<comment type="caution">
    <text evidence="2">The sequence shown here is derived from an EMBL/GenBank/DDBJ whole genome shotgun (WGS) entry which is preliminary data.</text>
</comment>
<reference evidence="2 3" key="1">
    <citation type="submission" date="2024-01" db="EMBL/GenBank/DDBJ databases">
        <title>A draft genome for the cacao thread blight pathogen Marasmiellus scandens.</title>
        <authorList>
            <person name="Baruah I.K."/>
            <person name="Leung J."/>
            <person name="Bukari Y."/>
            <person name="Amoako-Attah I."/>
            <person name="Meinhardt L.W."/>
            <person name="Bailey B.A."/>
            <person name="Cohen S.P."/>
        </authorList>
    </citation>
    <scope>NUCLEOTIDE SEQUENCE [LARGE SCALE GENOMIC DNA]</scope>
    <source>
        <strain evidence="2 3">GH-19</strain>
    </source>
</reference>
<feature type="compositionally biased region" description="Polar residues" evidence="1">
    <location>
        <begin position="304"/>
        <end position="318"/>
    </location>
</feature>